<dbReference type="Proteomes" id="UP000053989">
    <property type="component" value="Unassembled WGS sequence"/>
</dbReference>
<dbReference type="AlphaFoldDB" id="A0A0C2YY96"/>
<dbReference type="HOGENOM" id="CLU_2689252_0_0_1"/>
<feature type="non-terminal residue" evidence="1">
    <location>
        <position position="1"/>
    </location>
</feature>
<gene>
    <name evidence="1" type="ORF">SCLCIDRAFT_1221871</name>
</gene>
<organism evidence="1 2">
    <name type="scientific">Scleroderma citrinum Foug A</name>
    <dbReference type="NCBI Taxonomy" id="1036808"/>
    <lineage>
        <taxon>Eukaryota</taxon>
        <taxon>Fungi</taxon>
        <taxon>Dikarya</taxon>
        <taxon>Basidiomycota</taxon>
        <taxon>Agaricomycotina</taxon>
        <taxon>Agaricomycetes</taxon>
        <taxon>Agaricomycetidae</taxon>
        <taxon>Boletales</taxon>
        <taxon>Sclerodermatineae</taxon>
        <taxon>Sclerodermataceae</taxon>
        <taxon>Scleroderma</taxon>
    </lineage>
</organism>
<dbReference type="EMBL" id="KN822152">
    <property type="protein sequence ID" value="KIM54573.1"/>
    <property type="molecule type" value="Genomic_DNA"/>
</dbReference>
<proteinExistence type="predicted"/>
<reference evidence="1 2" key="1">
    <citation type="submission" date="2014-04" db="EMBL/GenBank/DDBJ databases">
        <authorList>
            <consortium name="DOE Joint Genome Institute"/>
            <person name="Kuo A."/>
            <person name="Kohler A."/>
            <person name="Nagy L.G."/>
            <person name="Floudas D."/>
            <person name="Copeland A."/>
            <person name="Barry K.W."/>
            <person name="Cichocki N."/>
            <person name="Veneault-Fourrey C."/>
            <person name="LaButti K."/>
            <person name="Lindquist E.A."/>
            <person name="Lipzen A."/>
            <person name="Lundell T."/>
            <person name="Morin E."/>
            <person name="Murat C."/>
            <person name="Sun H."/>
            <person name="Tunlid A."/>
            <person name="Henrissat B."/>
            <person name="Grigoriev I.V."/>
            <person name="Hibbett D.S."/>
            <person name="Martin F."/>
            <person name="Nordberg H.P."/>
            <person name="Cantor M.N."/>
            <person name="Hua S.X."/>
        </authorList>
    </citation>
    <scope>NUCLEOTIDE SEQUENCE [LARGE SCALE GENOMIC DNA]</scope>
    <source>
        <strain evidence="1 2">Foug A</strain>
    </source>
</reference>
<sequence length="69" mass="7572">IYLLPLVLLGAYFAWRFYGGAYGALSANSRKTTIGVTTPVAIDLTLLSHDSIFQAYLAALKRFDITYAP</sequence>
<reference evidence="2" key="2">
    <citation type="submission" date="2015-01" db="EMBL/GenBank/DDBJ databases">
        <title>Evolutionary Origins and Diversification of the Mycorrhizal Mutualists.</title>
        <authorList>
            <consortium name="DOE Joint Genome Institute"/>
            <consortium name="Mycorrhizal Genomics Consortium"/>
            <person name="Kohler A."/>
            <person name="Kuo A."/>
            <person name="Nagy L.G."/>
            <person name="Floudas D."/>
            <person name="Copeland A."/>
            <person name="Barry K.W."/>
            <person name="Cichocki N."/>
            <person name="Veneault-Fourrey C."/>
            <person name="LaButti K."/>
            <person name="Lindquist E.A."/>
            <person name="Lipzen A."/>
            <person name="Lundell T."/>
            <person name="Morin E."/>
            <person name="Murat C."/>
            <person name="Riley R."/>
            <person name="Ohm R."/>
            <person name="Sun H."/>
            <person name="Tunlid A."/>
            <person name="Henrissat B."/>
            <person name="Grigoriev I.V."/>
            <person name="Hibbett D.S."/>
            <person name="Martin F."/>
        </authorList>
    </citation>
    <scope>NUCLEOTIDE SEQUENCE [LARGE SCALE GENOMIC DNA]</scope>
    <source>
        <strain evidence="2">Foug A</strain>
    </source>
</reference>
<keyword evidence="2" id="KW-1185">Reference proteome</keyword>
<dbReference type="InParanoid" id="A0A0C2YY96"/>
<accession>A0A0C2YY96</accession>
<name>A0A0C2YY96_9AGAM</name>
<evidence type="ECO:0000313" key="2">
    <source>
        <dbReference type="Proteomes" id="UP000053989"/>
    </source>
</evidence>
<evidence type="ECO:0000313" key="1">
    <source>
        <dbReference type="EMBL" id="KIM54573.1"/>
    </source>
</evidence>
<protein>
    <submittedName>
        <fullName evidence="1">Uncharacterized protein</fullName>
    </submittedName>
</protein>